<gene>
    <name evidence="2" type="ORF">CLEP1334_LOCUS27461</name>
</gene>
<proteinExistence type="predicted"/>
<feature type="region of interest" description="Disordered" evidence="1">
    <location>
        <begin position="40"/>
        <end position="112"/>
    </location>
</feature>
<evidence type="ECO:0000313" key="2">
    <source>
        <dbReference type="EMBL" id="CAD8552170.1"/>
    </source>
</evidence>
<name>A0A7S0P4R9_9EUKA</name>
<dbReference type="EMBL" id="HBER01055008">
    <property type="protein sequence ID" value="CAD8552170.1"/>
    <property type="molecule type" value="Transcribed_RNA"/>
</dbReference>
<organism evidence="2">
    <name type="scientific">Calcidiscus leptoporus</name>
    <dbReference type="NCBI Taxonomy" id="127549"/>
    <lineage>
        <taxon>Eukaryota</taxon>
        <taxon>Haptista</taxon>
        <taxon>Haptophyta</taxon>
        <taxon>Prymnesiophyceae</taxon>
        <taxon>Coccolithales</taxon>
        <taxon>Calcidiscaceae</taxon>
        <taxon>Calcidiscus</taxon>
    </lineage>
</organism>
<feature type="region of interest" description="Disordered" evidence="1">
    <location>
        <begin position="1"/>
        <end position="27"/>
    </location>
</feature>
<reference evidence="2" key="1">
    <citation type="submission" date="2021-01" db="EMBL/GenBank/DDBJ databases">
        <authorList>
            <person name="Corre E."/>
            <person name="Pelletier E."/>
            <person name="Niang G."/>
            <person name="Scheremetjew M."/>
            <person name="Finn R."/>
            <person name="Kale V."/>
            <person name="Holt S."/>
            <person name="Cochrane G."/>
            <person name="Meng A."/>
            <person name="Brown T."/>
            <person name="Cohen L."/>
        </authorList>
    </citation>
    <scope>NUCLEOTIDE SEQUENCE</scope>
    <source>
        <strain evidence="2">RCC1130</strain>
    </source>
</reference>
<sequence length="112" mass="12192">MAPPPVGHEQRSRSRSAAERSSAGEAEAVANWQAAMARAERLAVPRSSSSSALDRWGAEEEHRGKRRPPARHTPQGSGRSPCRSQPGAGERRGATGQRNPNPRPRTPRRDIQ</sequence>
<feature type="compositionally biased region" description="Basic and acidic residues" evidence="1">
    <location>
        <begin position="8"/>
        <end position="18"/>
    </location>
</feature>
<dbReference type="AlphaFoldDB" id="A0A7S0P4R9"/>
<accession>A0A7S0P4R9</accession>
<protein>
    <submittedName>
        <fullName evidence="2">Uncharacterized protein</fullName>
    </submittedName>
</protein>
<evidence type="ECO:0000256" key="1">
    <source>
        <dbReference type="SAM" id="MobiDB-lite"/>
    </source>
</evidence>